<sequence>MFLKNKIFLSLFVIVLLIGGYIVITQVSQKDKKDMKLRVAFPYNKPASHYEPTRIHFGPEYIFLENIYSPLVELSNANGQPIGGVAEKFQWDEKTNEYYLHIRKGLKTVDGYEITALDAEFSLKRLLVNSSNTHGNFKDIICPDSELKTVESPCEGIEVKDRYTLILRPGEKKPFLTHILTAIDFAVIPKISVDPKTLAITDYRNTSGPYYVESSSEDGKILLRVNPNHYHYSNALPSEVEFIPSGIGTHKSSIDLYKEGKVDHITTIDKLNPEKIINLSKEVNDASLHTTMDIRTFAVFFTERGLKEFSPDERLAYGEAIKDALSSYFLSQPGYQDRKQFLPPFGDGQLLDEQKEAVERRIKNIKSDVRGEKLKLALLRVGSIENYQKPLEQALPGIEIYESNKIPALTNYNSLEEMPHAFIGGPDITFNEDISLITYSVNAGVFGMSKVERQQWIAKYMSIIEKTVRLDMLQELHFKSLMDGTIYPLASSPYIALLRKPWKSHLPQIFANNPIWMITKN</sequence>
<dbReference type="GO" id="GO:1904680">
    <property type="term" value="F:peptide transmembrane transporter activity"/>
    <property type="evidence" value="ECO:0007669"/>
    <property type="project" value="TreeGrafter"/>
</dbReference>
<dbReference type="PANTHER" id="PTHR30290">
    <property type="entry name" value="PERIPLASMIC BINDING COMPONENT OF ABC TRANSPORTER"/>
    <property type="match status" value="1"/>
</dbReference>
<dbReference type="InterPro" id="IPR039424">
    <property type="entry name" value="SBP_5"/>
</dbReference>
<comment type="similarity">
    <text evidence="2">Belongs to the bacterial solute-binding protein 5 family.</text>
</comment>
<dbReference type="EMBL" id="PCVG01000044">
    <property type="protein sequence ID" value="PIQ68572.1"/>
    <property type="molecule type" value="Genomic_DNA"/>
</dbReference>
<name>A0A2H0KBD4_9BACT</name>
<keyword evidence="4" id="KW-0732">Signal</keyword>
<comment type="subcellular location">
    <subcellularLocation>
        <location evidence="1">Cell envelope</location>
    </subcellularLocation>
</comment>
<proteinExistence type="inferred from homology"/>
<evidence type="ECO:0000256" key="2">
    <source>
        <dbReference type="ARBA" id="ARBA00005695"/>
    </source>
</evidence>
<dbReference type="Pfam" id="PF00496">
    <property type="entry name" value="SBP_bac_5"/>
    <property type="match status" value="1"/>
</dbReference>
<dbReference type="InterPro" id="IPR000914">
    <property type="entry name" value="SBP_5_dom"/>
</dbReference>
<dbReference type="Proteomes" id="UP000229342">
    <property type="component" value="Unassembled WGS sequence"/>
</dbReference>
<dbReference type="AlphaFoldDB" id="A0A2H0KBD4"/>
<accession>A0A2H0KBD4</accession>
<dbReference type="SUPFAM" id="SSF53850">
    <property type="entry name" value="Periplasmic binding protein-like II"/>
    <property type="match status" value="1"/>
</dbReference>
<comment type="caution">
    <text evidence="6">The sequence shown here is derived from an EMBL/GenBank/DDBJ whole genome shotgun (WGS) entry which is preliminary data.</text>
</comment>
<reference evidence="6 7" key="1">
    <citation type="submission" date="2017-09" db="EMBL/GenBank/DDBJ databases">
        <title>Depth-based differentiation of microbial function through sediment-hosted aquifers and enrichment of novel symbionts in the deep terrestrial subsurface.</title>
        <authorList>
            <person name="Probst A.J."/>
            <person name="Ladd B."/>
            <person name="Jarett J.K."/>
            <person name="Geller-Mcgrath D.E."/>
            <person name="Sieber C.M."/>
            <person name="Emerson J.B."/>
            <person name="Anantharaman K."/>
            <person name="Thomas B.C."/>
            <person name="Malmstrom R."/>
            <person name="Stieglmeier M."/>
            <person name="Klingl A."/>
            <person name="Woyke T."/>
            <person name="Ryan C.M."/>
            <person name="Banfield J.F."/>
        </authorList>
    </citation>
    <scope>NUCLEOTIDE SEQUENCE [LARGE SCALE GENOMIC DNA]</scope>
    <source>
        <strain evidence="6">CG11_big_fil_rev_8_21_14_0_20_46_11</strain>
    </source>
</reference>
<protein>
    <recommendedName>
        <fullName evidence="5">Solute-binding protein family 5 domain-containing protein</fullName>
    </recommendedName>
</protein>
<evidence type="ECO:0000259" key="5">
    <source>
        <dbReference type="Pfam" id="PF00496"/>
    </source>
</evidence>
<organism evidence="6 7">
    <name type="scientific">Candidatus Taylorbacteria bacterium CG11_big_fil_rev_8_21_14_0_20_46_11</name>
    <dbReference type="NCBI Taxonomy" id="1975025"/>
    <lineage>
        <taxon>Bacteria</taxon>
        <taxon>Candidatus Tayloriibacteriota</taxon>
    </lineage>
</organism>
<evidence type="ECO:0000256" key="4">
    <source>
        <dbReference type="ARBA" id="ARBA00022729"/>
    </source>
</evidence>
<evidence type="ECO:0000313" key="7">
    <source>
        <dbReference type="Proteomes" id="UP000229342"/>
    </source>
</evidence>
<dbReference type="GO" id="GO:0030313">
    <property type="term" value="C:cell envelope"/>
    <property type="evidence" value="ECO:0007669"/>
    <property type="project" value="UniProtKB-SubCell"/>
</dbReference>
<gene>
    <name evidence="6" type="ORF">COV91_03525</name>
</gene>
<dbReference type="PANTHER" id="PTHR30290:SF10">
    <property type="entry name" value="PERIPLASMIC OLIGOPEPTIDE-BINDING PROTEIN-RELATED"/>
    <property type="match status" value="1"/>
</dbReference>
<dbReference type="GO" id="GO:0015833">
    <property type="term" value="P:peptide transport"/>
    <property type="evidence" value="ECO:0007669"/>
    <property type="project" value="TreeGrafter"/>
</dbReference>
<dbReference type="Gene3D" id="3.40.190.10">
    <property type="entry name" value="Periplasmic binding protein-like II"/>
    <property type="match status" value="1"/>
</dbReference>
<feature type="domain" description="Solute-binding protein family 5" evidence="5">
    <location>
        <begin position="81"/>
        <end position="276"/>
    </location>
</feature>
<evidence type="ECO:0000256" key="3">
    <source>
        <dbReference type="ARBA" id="ARBA00022448"/>
    </source>
</evidence>
<evidence type="ECO:0000256" key="1">
    <source>
        <dbReference type="ARBA" id="ARBA00004196"/>
    </source>
</evidence>
<keyword evidence="3" id="KW-0813">Transport</keyword>
<evidence type="ECO:0000313" key="6">
    <source>
        <dbReference type="EMBL" id="PIQ68572.1"/>
    </source>
</evidence>